<dbReference type="GeneID" id="37158711"/>
<keyword evidence="3" id="KW-1185">Reference proteome</keyword>
<accession>A0A8G1VN26</accession>
<evidence type="ECO:0000313" key="2">
    <source>
        <dbReference type="EMBL" id="RAH58147.1"/>
    </source>
</evidence>
<keyword evidence="1" id="KW-0812">Transmembrane</keyword>
<gene>
    <name evidence="2" type="ORF">BO85DRAFT_296353</name>
</gene>
<dbReference type="AlphaFoldDB" id="A0A8G1VN26"/>
<dbReference type="Proteomes" id="UP000249526">
    <property type="component" value="Unassembled WGS sequence"/>
</dbReference>
<dbReference type="EMBL" id="KZ825061">
    <property type="protein sequence ID" value="RAH58147.1"/>
    <property type="molecule type" value="Genomic_DNA"/>
</dbReference>
<protein>
    <submittedName>
        <fullName evidence="2">Uncharacterized protein</fullName>
    </submittedName>
</protein>
<proteinExistence type="predicted"/>
<keyword evidence="1" id="KW-0472">Membrane</keyword>
<dbReference type="RefSeq" id="XP_025516069.1">
    <property type="nucleotide sequence ID" value="XM_025655309.1"/>
</dbReference>
<keyword evidence="1" id="KW-1133">Transmembrane helix</keyword>
<evidence type="ECO:0000256" key="1">
    <source>
        <dbReference type="SAM" id="Phobius"/>
    </source>
</evidence>
<organism evidence="2 3">
    <name type="scientific">Aspergillus piperis CBS 112811</name>
    <dbReference type="NCBI Taxonomy" id="1448313"/>
    <lineage>
        <taxon>Eukaryota</taxon>
        <taxon>Fungi</taxon>
        <taxon>Dikarya</taxon>
        <taxon>Ascomycota</taxon>
        <taxon>Pezizomycotina</taxon>
        <taxon>Eurotiomycetes</taxon>
        <taxon>Eurotiomycetidae</taxon>
        <taxon>Eurotiales</taxon>
        <taxon>Aspergillaceae</taxon>
        <taxon>Aspergillus</taxon>
        <taxon>Aspergillus subgen. Circumdati</taxon>
    </lineage>
</organism>
<name>A0A8G1VN26_9EURO</name>
<feature type="transmembrane region" description="Helical" evidence="1">
    <location>
        <begin position="20"/>
        <end position="45"/>
    </location>
</feature>
<reference evidence="2 3" key="1">
    <citation type="submission" date="2018-02" db="EMBL/GenBank/DDBJ databases">
        <title>The genomes of Aspergillus section Nigri reveals drivers in fungal speciation.</title>
        <authorList>
            <consortium name="DOE Joint Genome Institute"/>
            <person name="Vesth T.C."/>
            <person name="Nybo J."/>
            <person name="Theobald S."/>
            <person name="Brandl J."/>
            <person name="Frisvad J.C."/>
            <person name="Nielsen K.F."/>
            <person name="Lyhne E.K."/>
            <person name="Kogle M.E."/>
            <person name="Kuo A."/>
            <person name="Riley R."/>
            <person name="Clum A."/>
            <person name="Nolan M."/>
            <person name="Lipzen A."/>
            <person name="Salamov A."/>
            <person name="Henrissat B."/>
            <person name="Wiebenga A."/>
            <person name="De vries R.P."/>
            <person name="Grigoriev I.V."/>
            <person name="Mortensen U.H."/>
            <person name="Andersen M.R."/>
            <person name="Baker S.E."/>
        </authorList>
    </citation>
    <scope>NUCLEOTIDE SEQUENCE [LARGE SCALE GENOMIC DNA]</scope>
    <source>
        <strain evidence="2 3">CBS 112811</strain>
    </source>
</reference>
<evidence type="ECO:0000313" key="3">
    <source>
        <dbReference type="Proteomes" id="UP000249526"/>
    </source>
</evidence>
<sequence>MMCLFGPFPFFHSSYLHSYLAYWELGSIVILSTLAFLQSMMEYVYVVDRSSLRRDVCRLHFSCKILITFHV</sequence>